<name>A0A0B6YAV2_9EUPU</name>
<organism evidence="1">
    <name type="scientific">Arion vulgaris</name>
    <dbReference type="NCBI Taxonomy" id="1028688"/>
    <lineage>
        <taxon>Eukaryota</taxon>
        <taxon>Metazoa</taxon>
        <taxon>Spiralia</taxon>
        <taxon>Lophotrochozoa</taxon>
        <taxon>Mollusca</taxon>
        <taxon>Gastropoda</taxon>
        <taxon>Heterobranchia</taxon>
        <taxon>Euthyneura</taxon>
        <taxon>Panpulmonata</taxon>
        <taxon>Eupulmonata</taxon>
        <taxon>Stylommatophora</taxon>
        <taxon>Helicina</taxon>
        <taxon>Arionoidea</taxon>
        <taxon>Arionidae</taxon>
        <taxon>Arion</taxon>
    </lineage>
</organism>
<dbReference type="EMBL" id="HACG01005745">
    <property type="protein sequence ID" value="CEK52610.1"/>
    <property type="molecule type" value="Transcribed_RNA"/>
</dbReference>
<sequence length="56" mass="6728">MKHQEEIIQMDGMHGCITIHHFKKYNSNHKIFQSDLMLTKMLQTNLHNFMKATQVR</sequence>
<evidence type="ECO:0000313" key="1">
    <source>
        <dbReference type="EMBL" id="CEK52610.1"/>
    </source>
</evidence>
<dbReference type="AlphaFoldDB" id="A0A0B6YAV2"/>
<protein>
    <submittedName>
        <fullName evidence="1">Uncharacterized protein</fullName>
    </submittedName>
</protein>
<reference evidence="1" key="1">
    <citation type="submission" date="2014-12" db="EMBL/GenBank/DDBJ databases">
        <title>Insight into the proteome of Arion vulgaris.</title>
        <authorList>
            <person name="Aradska J."/>
            <person name="Bulat T."/>
            <person name="Smidak R."/>
            <person name="Sarate P."/>
            <person name="Gangsoo J."/>
            <person name="Sialana F."/>
            <person name="Bilban M."/>
            <person name="Lubec G."/>
        </authorList>
    </citation>
    <scope>NUCLEOTIDE SEQUENCE</scope>
    <source>
        <tissue evidence="1">Skin</tissue>
    </source>
</reference>
<gene>
    <name evidence="1" type="primary">ORF17402</name>
</gene>
<accession>A0A0B6YAV2</accession>
<proteinExistence type="predicted"/>